<dbReference type="InterPro" id="IPR002182">
    <property type="entry name" value="NB-ARC"/>
</dbReference>
<name>A0A1C3PFZ9_9ACTN</name>
<dbReference type="Pfam" id="PF00931">
    <property type="entry name" value="NB-ARC"/>
    <property type="match status" value="1"/>
</dbReference>
<evidence type="ECO:0000313" key="3">
    <source>
        <dbReference type="Proteomes" id="UP000199013"/>
    </source>
</evidence>
<accession>A0A1C3PFZ9</accession>
<reference evidence="3" key="1">
    <citation type="submission" date="2016-02" db="EMBL/GenBank/DDBJ databases">
        <authorList>
            <person name="Wibberg D."/>
        </authorList>
    </citation>
    <scope>NUCLEOTIDE SEQUENCE [LARGE SCALE GENOMIC DNA]</scope>
</reference>
<dbReference type="InterPro" id="IPR027417">
    <property type="entry name" value="P-loop_NTPase"/>
</dbReference>
<keyword evidence="3" id="KW-1185">Reference proteome</keyword>
<sequence>MVSPAYLESVGGTAQWQAVWVTHIAGGARRLLPVLISEREPGPGLVAVTAVAGMGGVGKTALAIEYIHRHADAFDRVDRVGWVPAEQPELIGSYLTELVVRVTGRQAPTEPAWFVLGPLGSA</sequence>
<dbReference type="AlphaFoldDB" id="A0A1C3PFZ9"/>
<dbReference type="Gene3D" id="3.40.50.300">
    <property type="entry name" value="P-loop containing nucleotide triphosphate hydrolases"/>
    <property type="match status" value="1"/>
</dbReference>
<dbReference type="SUPFAM" id="SSF52540">
    <property type="entry name" value="P-loop containing nucleoside triphosphate hydrolases"/>
    <property type="match status" value="1"/>
</dbReference>
<feature type="domain" description="NB-ARC" evidence="1">
    <location>
        <begin position="35"/>
        <end position="88"/>
    </location>
</feature>
<evidence type="ECO:0000259" key="1">
    <source>
        <dbReference type="Pfam" id="PF00931"/>
    </source>
</evidence>
<dbReference type="Proteomes" id="UP000199013">
    <property type="component" value="Unassembled WGS sequence"/>
</dbReference>
<organism evidence="2 3">
    <name type="scientific">Candidatus Protofrankia californiensis</name>
    <dbReference type="NCBI Taxonomy" id="1839754"/>
    <lineage>
        <taxon>Bacteria</taxon>
        <taxon>Bacillati</taxon>
        <taxon>Actinomycetota</taxon>
        <taxon>Actinomycetes</taxon>
        <taxon>Frankiales</taxon>
        <taxon>Frankiaceae</taxon>
        <taxon>Protofrankia</taxon>
    </lineage>
</organism>
<protein>
    <recommendedName>
        <fullName evidence="1">NB-ARC domain-containing protein</fullName>
    </recommendedName>
</protein>
<dbReference type="EMBL" id="FLUV01002433">
    <property type="protein sequence ID" value="SBW28710.1"/>
    <property type="molecule type" value="Genomic_DNA"/>
</dbReference>
<evidence type="ECO:0000313" key="2">
    <source>
        <dbReference type="EMBL" id="SBW28710.1"/>
    </source>
</evidence>
<gene>
    <name evidence="2" type="ORF">FDG2_5892</name>
</gene>
<proteinExistence type="predicted"/>